<evidence type="ECO:0000256" key="6">
    <source>
        <dbReference type="RuleBase" id="RU363034"/>
    </source>
</evidence>
<organism evidence="9">
    <name type="scientific">Spodoptera frugiperda</name>
    <name type="common">Fall armyworm</name>
    <dbReference type="NCBI Taxonomy" id="7108"/>
    <lineage>
        <taxon>Eukaryota</taxon>
        <taxon>Metazoa</taxon>
        <taxon>Ecdysozoa</taxon>
        <taxon>Arthropoda</taxon>
        <taxon>Hexapoda</taxon>
        <taxon>Insecta</taxon>
        <taxon>Pterygota</taxon>
        <taxon>Neoptera</taxon>
        <taxon>Endopterygota</taxon>
        <taxon>Lepidoptera</taxon>
        <taxon>Glossata</taxon>
        <taxon>Ditrysia</taxon>
        <taxon>Noctuoidea</taxon>
        <taxon>Noctuidae</taxon>
        <taxon>Amphipyrinae</taxon>
        <taxon>Spodoptera</taxon>
    </lineage>
</organism>
<dbReference type="SMART" id="SM00020">
    <property type="entry name" value="Tryp_SPc"/>
    <property type="match status" value="1"/>
</dbReference>
<keyword evidence="3 6" id="KW-0378">Hydrolase</keyword>
<dbReference type="PROSITE" id="PS00135">
    <property type="entry name" value="TRYPSIN_SER"/>
    <property type="match status" value="1"/>
</dbReference>
<keyword evidence="4 6" id="KW-0720">Serine protease</keyword>
<dbReference type="InterPro" id="IPR009003">
    <property type="entry name" value="Peptidase_S1_PA"/>
</dbReference>
<accession>A0A2H1V1D1</accession>
<evidence type="ECO:0000256" key="7">
    <source>
        <dbReference type="SAM" id="Phobius"/>
    </source>
</evidence>
<dbReference type="InterPro" id="IPR033116">
    <property type="entry name" value="TRYPSIN_SER"/>
</dbReference>
<dbReference type="PROSITE" id="PS50240">
    <property type="entry name" value="TRYPSIN_DOM"/>
    <property type="match status" value="1"/>
</dbReference>
<evidence type="ECO:0000313" key="9">
    <source>
        <dbReference type="EMBL" id="SOQ34660.1"/>
    </source>
</evidence>
<dbReference type="CDD" id="cd00190">
    <property type="entry name" value="Tryp_SPc"/>
    <property type="match status" value="1"/>
</dbReference>
<comment type="similarity">
    <text evidence="1">Belongs to the peptidase S1 family.</text>
</comment>
<evidence type="ECO:0000256" key="4">
    <source>
        <dbReference type="ARBA" id="ARBA00022825"/>
    </source>
</evidence>
<dbReference type="InterPro" id="IPR001254">
    <property type="entry name" value="Trypsin_dom"/>
</dbReference>
<dbReference type="AlphaFoldDB" id="A0A2H1V1D1"/>
<keyword evidence="5" id="KW-1015">Disulfide bond</keyword>
<gene>
    <name evidence="9" type="ORF">SFRICE_006090</name>
</gene>
<sequence length="260" mass="27539">MLCSKNSVVFMIVLKVVLNLILLAQCGRVRRVIGAVDVDCGIKPYVASLRNSSSLCHLCGATILSPTSALTAAHCVTSGASQYVLQLNNYCSHGDVPPKADVLQIIKHPLYNPITRAHDVAVLRIALHLTDVTWLSRSLLPTSTFGLSGECTIYGYGYKEVNSGTTSDRLSAGTLRIVSLDECTALLGPFAAPRHDSGMMCAVGEGVDACQGDSGGPLFCSGRIQAVSSHGISCGVPGLPAVYTSVGPHLQWIRELIRDD</sequence>
<evidence type="ECO:0000259" key="8">
    <source>
        <dbReference type="PROSITE" id="PS50240"/>
    </source>
</evidence>
<dbReference type="EMBL" id="ODYU01000234">
    <property type="protein sequence ID" value="SOQ34660.1"/>
    <property type="molecule type" value="Genomic_DNA"/>
</dbReference>
<dbReference type="InterPro" id="IPR043504">
    <property type="entry name" value="Peptidase_S1_PA_chymotrypsin"/>
</dbReference>
<evidence type="ECO:0000256" key="3">
    <source>
        <dbReference type="ARBA" id="ARBA00022801"/>
    </source>
</evidence>
<dbReference type="InterPro" id="IPR050430">
    <property type="entry name" value="Peptidase_S1"/>
</dbReference>
<dbReference type="PANTHER" id="PTHR24276:SF98">
    <property type="entry name" value="FI18310P1-RELATED"/>
    <property type="match status" value="1"/>
</dbReference>
<dbReference type="GO" id="GO:0006508">
    <property type="term" value="P:proteolysis"/>
    <property type="evidence" value="ECO:0007669"/>
    <property type="project" value="UniProtKB-KW"/>
</dbReference>
<keyword evidence="7" id="KW-1133">Transmembrane helix</keyword>
<protein>
    <submittedName>
        <fullName evidence="9">SFRICE_006090</fullName>
    </submittedName>
</protein>
<dbReference type="InterPro" id="IPR018114">
    <property type="entry name" value="TRYPSIN_HIS"/>
</dbReference>
<evidence type="ECO:0000256" key="1">
    <source>
        <dbReference type="ARBA" id="ARBA00007664"/>
    </source>
</evidence>
<dbReference type="PANTHER" id="PTHR24276">
    <property type="entry name" value="POLYSERASE-RELATED"/>
    <property type="match status" value="1"/>
</dbReference>
<dbReference type="SUPFAM" id="SSF50494">
    <property type="entry name" value="Trypsin-like serine proteases"/>
    <property type="match status" value="1"/>
</dbReference>
<evidence type="ECO:0000256" key="2">
    <source>
        <dbReference type="ARBA" id="ARBA00022670"/>
    </source>
</evidence>
<dbReference type="InterPro" id="IPR001314">
    <property type="entry name" value="Peptidase_S1A"/>
</dbReference>
<dbReference type="GO" id="GO:0004252">
    <property type="term" value="F:serine-type endopeptidase activity"/>
    <property type="evidence" value="ECO:0007669"/>
    <property type="project" value="InterPro"/>
</dbReference>
<reference evidence="9" key="1">
    <citation type="submission" date="2016-07" db="EMBL/GenBank/DDBJ databases">
        <authorList>
            <person name="Bretaudeau A."/>
        </authorList>
    </citation>
    <scope>NUCLEOTIDE SEQUENCE</scope>
    <source>
        <strain evidence="9">Rice</strain>
        <tissue evidence="9">Whole body</tissue>
    </source>
</reference>
<proteinExistence type="inferred from homology"/>
<dbReference type="Gene3D" id="2.40.10.10">
    <property type="entry name" value="Trypsin-like serine proteases"/>
    <property type="match status" value="2"/>
</dbReference>
<dbReference type="PRINTS" id="PR00722">
    <property type="entry name" value="CHYMOTRYPSIN"/>
</dbReference>
<evidence type="ECO:0000256" key="5">
    <source>
        <dbReference type="ARBA" id="ARBA00023157"/>
    </source>
</evidence>
<keyword evidence="7" id="KW-0812">Transmembrane</keyword>
<keyword evidence="2 6" id="KW-0645">Protease</keyword>
<name>A0A2H1V1D1_SPOFR</name>
<dbReference type="PROSITE" id="PS00134">
    <property type="entry name" value="TRYPSIN_HIS"/>
    <property type="match status" value="1"/>
</dbReference>
<keyword evidence="7" id="KW-0472">Membrane</keyword>
<dbReference type="Pfam" id="PF00089">
    <property type="entry name" value="Trypsin"/>
    <property type="match status" value="1"/>
</dbReference>
<feature type="domain" description="Peptidase S1" evidence="8">
    <location>
        <begin position="32"/>
        <end position="258"/>
    </location>
</feature>
<feature type="transmembrane region" description="Helical" evidence="7">
    <location>
        <begin position="6"/>
        <end position="24"/>
    </location>
</feature>